<feature type="signal peptide" evidence="2">
    <location>
        <begin position="1"/>
        <end position="19"/>
    </location>
</feature>
<dbReference type="PROSITE" id="PS50983">
    <property type="entry name" value="FE_B12_PBP"/>
    <property type="match status" value="1"/>
</dbReference>
<feature type="domain" description="Fe/B12 periplasmic-binding" evidence="3">
    <location>
        <begin position="49"/>
        <end position="299"/>
    </location>
</feature>
<dbReference type="PANTHER" id="PTHR30535">
    <property type="entry name" value="VITAMIN B12-BINDING PROTEIN"/>
    <property type="match status" value="1"/>
</dbReference>
<dbReference type="STRING" id="633813.SAMN04488087_0468"/>
<dbReference type="OrthoDB" id="9816357at2"/>
<gene>
    <name evidence="4" type="ORF">SAMN04488087_0468</name>
</gene>
<dbReference type="PROSITE" id="PS51257">
    <property type="entry name" value="PROKAR_LIPOPROTEIN"/>
    <property type="match status" value="1"/>
</dbReference>
<dbReference type="Pfam" id="PF01497">
    <property type="entry name" value="Peripla_BP_2"/>
    <property type="match status" value="1"/>
</dbReference>
<dbReference type="Gene3D" id="3.40.50.1980">
    <property type="entry name" value="Nitrogenase molybdenum iron protein domain"/>
    <property type="match status" value="2"/>
</dbReference>
<evidence type="ECO:0000313" key="5">
    <source>
        <dbReference type="Proteomes" id="UP000185812"/>
    </source>
</evidence>
<dbReference type="PANTHER" id="PTHR30535:SF34">
    <property type="entry name" value="MOLYBDATE-BINDING PROTEIN MOLA"/>
    <property type="match status" value="1"/>
</dbReference>
<feature type="chain" id="PRO_5012906700" evidence="2">
    <location>
        <begin position="20"/>
        <end position="305"/>
    </location>
</feature>
<protein>
    <submittedName>
        <fullName evidence="4">Iron complex transport system substrate-binding protein</fullName>
    </submittedName>
</protein>
<dbReference type="InterPro" id="IPR054828">
    <property type="entry name" value="Vit_B12_bind_prot"/>
</dbReference>
<evidence type="ECO:0000313" key="4">
    <source>
        <dbReference type="EMBL" id="SHK15393.1"/>
    </source>
</evidence>
<dbReference type="GO" id="GO:0071281">
    <property type="term" value="P:cellular response to iron ion"/>
    <property type="evidence" value="ECO:0007669"/>
    <property type="project" value="TreeGrafter"/>
</dbReference>
<evidence type="ECO:0000256" key="1">
    <source>
        <dbReference type="ARBA" id="ARBA00022729"/>
    </source>
</evidence>
<keyword evidence="1 2" id="KW-0732">Signal</keyword>
<dbReference type="AlphaFoldDB" id="A0A1M6Q5I4"/>
<dbReference type="Proteomes" id="UP000185812">
    <property type="component" value="Unassembled WGS sequence"/>
</dbReference>
<name>A0A1M6Q5I4_9BACT</name>
<dbReference type="SUPFAM" id="SSF53807">
    <property type="entry name" value="Helical backbone' metal receptor"/>
    <property type="match status" value="1"/>
</dbReference>
<organism evidence="4 5">
    <name type="scientific">Rhodothermus profundi</name>
    <dbReference type="NCBI Taxonomy" id="633813"/>
    <lineage>
        <taxon>Bacteria</taxon>
        <taxon>Pseudomonadati</taxon>
        <taxon>Rhodothermota</taxon>
        <taxon>Rhodothermia</taxon>
        <taxon>Rhodothermales</taxon>
        <taxon>Rhodothermaceae</taxon>
        <taxon>Rhodothermus</taxon>
    </lineage>
</organism>
<accession>A0A1M6Q5I4</accession>
<dbReference type="NCBIfam" id="NF038402">
    <property type="entry name" value="TroA_like"/>
    <property type="match status" value="1"/>
</dbReference>
<sequence>MLFLRIRLFLLGLLAGLGACQPASEPAVGALQFTDDLGRTVTLPQVPQRVVTLAPSLTEVVFAAGAGHKLVGVTTADDYPPAVDTLPRFSALPVNFEAIVALEPDLVLATDQVNNPRDAATFEALGLPVYFFSYATLDDVLEAILTTGNLLGTEPIARRTVDSLHTRLAKLAQVTDTLSYRPTVLVLISDETLYAFGQGSYVHDLVARAGGQSLTASLSNPAPVLSDELVLQLKPEVIVITAGVDYNPASLLRKHPAWDLLPAVRNRRICGVEPALILRPGPRLIAGLESLLQCLHPDLARKLAP</sequence>
<evidence type="ECO:0000259" key="3">
    <source>
        <dbReference type="PROSITE" id="PS50983"/>
    </source>
</evidence>
<dbReference type="InterPro" id="IPR002491">
    <property type="entry name" value="ABC_transptr_periplasmic_BD"/>
</dbReference>
<keyword evidence="5" id="KW-1185">Reference proteome</keyword>
<proteinExistence type="predicted"/>
<dbReference type="RefSeq" id="WP_072714332.1">
    <property type="nucleotide sequence ID" value="NZ_FRAU01000001.1"/>
</dbReference>
<evidence type="ECO:0000256" key="2">
    <source>
        <dbReference type="SAM" id="SignalP"/>
    </source>
</evidence>
<reference evidence="5" key="1">
    <citation type="submission" date="2016-11" db="EMBL/GenBank/DDBJ databases">
        <authorList>
            <person name="Varghese N."/>
            <person name="Submissions S."/>
        </authorList>
    </citation>
    <scope>NUCLEOTIDE SEQUENCE [LARGE SCALE GENOMIC DNA]</scope>
    <source>
        <strain evidence="5">DSM 22212</strain>
    </source>
</reference>
<dbReference type="InterPro" id="IPR050902">
    <property type="entry name" value="ABC_Transporter_SBP"/>
</dbReference>
<dbReference type="EMBL" id="FRAU01000001">
    <property type="protein sequence ID" value="SHK15393.1"/>
    <property type="molecule type" value="Genomic_DNA"/>
</dbReference>